<dbReference type="AlphaFoldDB" id="A0AA86R399"/>
<evidence type="ECO:0000256" key="2">
    <source>
        <dbReference type="ARBA" id="ARBA00022737"/>
    </source>
</evidence>
<reference evidence="5" key="1">
    <citation type="submission" date="2023-06" db="EMBL/GenBank/DDBJ databases">
        <authorList>
            <person name="Kurt Z."/>
        </authorList>
    </citation>
    <scope>NUCLEOTIDE SEQUENCE</scope>
</reference>
<dbReference type="Gene3D" id="3.80.10.10">
    <property type="entry name" value="Ribonuclease Inhibitor"/>
    <property type="match status" value="4"/>
</dbReference>
<organism evidence="5">
    <name type="scientific">Hexamita inflata</name>
    <dbReference type="NCBI Taxonomy" id="28002"/>
    <lineage>
        <taxon>Eukaryota</taxon>
        <taxon>Metamonada</taxon>
        <taxon>Diplomonadida</taxon>
        <taxon>Hexamitidae</taxon>
        <taxon>Hexamitinae</taxon>
        <taxon>Hexamita</taxon>
    </lineage>
</organism>
<feature type="domain" description="Disease resistance R13L4/SHOC-2-like LRR" evidence="4">
    <location>
        <begin position="83"/>
        <end position="247"/>
    </location>
</feature>
<dbReference type="Pfam" id="PF13855">
    <property type="entry name" value="LRR_8"/>
    <property type="match status" value="2"/>
</dbReference>
<name>A0AA86R399_9EUKA</name>
<evidence type="ECO:0000256" key="1">
    <source>
        <dbReference type="ARBA" id="ARBA00022614"/>
    </source>
</evidence>
<sequence length="622" mass="70955">MQNHSSIQEEIVPMKSINEPQLNTNNQNLETNENVQQPESTIVQEIIELENETDVQNYCKLLKNGYEQSASVLLKINQNINQLNLSGIYSQQCEKILSQLKELIELNLSSNNLTTLPEQLNQMQYLQTLDLSYSNFDNLDILSSLTNLQKLNMSFTFNLNQQIFIEELTSLVNLQQLNVRGNQISGIESLASLVNLQQLDVSRNEISSIKSLVNLVELQLLDISDNQIKSLNGIEHMKHLTYLRANNNSIRNMLLSGAYCQKCDQQILFQLKMLKELHLSSNDLTIIPEQLLQMINLEILDLSANKITNIDSLSELSHLQELYISLNMNLEIQKPLMLLNLRILNISNTLIYNIDSLSNLVSLQQLNVSGNNISSIESLASLVNLQQLNVSVNQITKIESLASLVNLQQLDVSRNEISSIKSLVNLVELQLLDISDNQIKSLNGIEHMKHLTYLRANNNSIRNMLLSGAYCQKCDQQILFQLKMLKELHLSSNDLTIIPEQLLQMINLEILDLSANKITNIDSLSELSHLQELYISLNMNLEIQKPLMLLNLRILNISNTLIYNGEFGQSSAIKCKWKQYIQYQKSSKFGQSSATRCKWKFNIQNRESSQFGQSSATRCKWK</sequence>
<evidence type="ECO:0000313" key="5">
    <source>
        <dbReference type="EMBL" id="CAI9970934.1"/>
    </source>
</evidence>
<dbReference type="SUPFAM" id="SSF52058">
    <property type="entry name" value="L domain-like"/>
    <property type="match status" value="2"/>
</dbReference>
<dbReference type="InterPro" id="IPR032675">
    <property type="entry name" value="LRR_dom_sf"/>
</dbReference>
<evidence type="ECO:0000256" key="3">
    <source>
        <dbReference type="SAM" id="MobiDB-lite"/>
    </source>
</evidence>
<dbReference type="Pfam" id="PF12799">
    <property type="entry name" value="LRR_4"/>
    <property type="match status" value="1"/>
</dbReference>
<keyword evidence="1" id="KW-0433">Leucine-rich repeat</keyword>
<dbReference type="SMART" id="SM00365">
    <property type="entry name" value="LRR_SD22"/>
    <property type="match status" value="9"/>
</dbReference>
<dbReference type="EMBL" id="CAXDID020000127">
    <property type="protein sequence ID" value="CAL6034118.1"/>
    <property type="molecule type" value="Genomic_DNA"/>
</dbReference>
<dbReference type="InterPro" id="IPR050836">
    <property type="entry name" value="SDS22/Internalin_LRR"/>
</dbReference>
<comment type="caution">
    <text evidence="5">The sequence shown here is derived from an EMBL/GenBank/DDBJ whole genome shotgun (WGS) entry which is preliminary data.</text>
</comment>
<dbReference type="SMART" id="SM00369">
    <property type="entry name" value="LRR_TYP"/>
    <property type="match status" value="12"/>
</dbReference>
<dbReference type="PANTHER" id="PTHR46652:SF3">
    <property type="entry name" value="LEUCINE-RICH REPEAT-CONTAINING PROTEIN 9"/>
    <property type="match status" value="1"/>
</dbReference>
<dbReference type="Pfam" id="PF23598">
    <property type="entry name" value="LRR_14"/>
    <property type="match status" value="1"/>
</dbReference>
<feature type="region of interest" description="Disordered" evidence="3">
    <location>
        <begin position="1"/>
        <end position="20"/>
    </location>
</feature>
<dbReference type="Pfam" id="PF00560">
    <property type="entry name" value="LRR_1"/>
    <property type="match status" value="1"/>
</dbReference>
<dbReference type="Proteomes" id="UP001642409">
    <property type="component" value="Unassembled WGS sequence"/>
</dbReference>
<protein>
    <submittedName>
        <fullName evidence="5">Leucine-rich repeat protein</fullName>
    </submittedName>
    <submittedName>
        <fullName evidence="6">Leucine-rich_repeat protein</fullName>
    </submittedName>
</protein>
<evidence type="ECO:0000313" key="6">
    <source>
        <dbReference type="EMBL" id="CAL6034118.1"/>
    </source>
</evidence>
<keyword evidence="2" id="KW-0677">Repeat</keyword>
<dbReference type="InterPro" id="IPR001611">
    <property type="entry name" value="Leu-rich_rpt"/>
</dbReference>
<gene>
    <name evidence="6" type="ORF">HINF_LOCUS35298</name>
    <name evidence="5" type="ORF">HINF_LOCUS58579</name>
</gene>
<dbReference type="SMART" id="SM00364">
    <property type="entry name" value="LRR_BAC"/>
    <property type="match status" value="10"/>
</dbReference>
<dbReference type="EMBL" id="CATOUU010001084">
    <property type="protein sequence ID" value="CAI9970934.1"/>
    <property type="molecule type" value="Genomic_DNA"/>
</dbReference>
<accession>A0AA86R399</accession>
<dbReference type="InterPro" id="IPR003591">
    <property type="entry name" value="Leu-rich_rpt_typical-subtyp"/>
</dbReference>
<evidence type="ECO:0000259" key="4">
    <source>
        <dbReference type="Pfam" id="PF23598"/>
    </source>
</evidence>
<dbReference type="PANTHER" id="PTHR46652">
    <property type="entry name" value="LEUCINE-RICH REPEAT AND IQ DOMAIN-CONTAINING PROTEIN 1-RELATED"/>
    <property type="match status" value="1"/>
</dbReference>
<dbReference type="InterPro" id="IPR025875">
    <property type="entry name" value="Leu-rich_rpt_4"/>
</dbReference>
<evidence type="ECO:0000313" key="7">
    <source>
        <dbReference type="Proteomes" id="UP001642409"/>
    </source>
</evidence>
<dbReference type="PROSITE" id="PS51450">
    <property type="entry name" value="LRR"/>
    <property type="match status" value="11"/>
</dbReference>
<dbReference type="InterPro" id="IPR055414">
    <property type="entry name" value="LRR_R13L4/SHOC2-like"/>
</dbReference>
<keyword evidence="7" id="KW-1185">Reference proteome</keyword>
<proteinExistence type="predicted"/>
<reference evidence="6 7" key="2">
    <citation type="submission" date="2024-07" db="EMBL/GenBank/DDBJ databases">
        <authorList>
            <person name="Akdeniz Z."/>
        </authorList>
    </citation>
    <scope>NUCLEOTIDE SEQUENCE [LARGE SCALE GENOMIC DNA]</scope>
</reference>